<dbReference type="RefSeq" id="WP_110271412.1">
    <property type="nucleotide sequence ID" value="NZ_CP029289.2"/>
</dbReference>
<keyword evidence="3" id="KW-1185">Reference proteome</keyword>
<dbReference type="Proteomes" id="UP000248044">
    <property type="component" value="Chromosome"/>
</dbReference>
<organism evidence="2 3">
    <name type="scientific">Acidianus brierleyi</name>
    <dbReference type="NCBI Taxonomy" id="41673"/>
    <lineage>
        <taxon>Archaea</taxon>
        <taxon>Thermoproteota</taxon>
        <taxon>Thermoprotei</taxon>
        <taxon>Sulfolobales</taxon>
        <taxon>Sulfolobaceae</taxon>
        <taxon>Acidianus</taxon>
    </lineage>
</organism>
<sequence length="222" mass="24607">MAILVDIMLEVQPKYLLLNALVKIKNISIVDTNGHVSIVRDKVSSLHFNLVAKGLFASLNDIKLTYYTIDNSLYVYVSNPNSFYQTYSVDISIELPEYSYNNITINMANGEISLCNIYSNLSNLEISNGIIDLNSVSFSNGLLFISNGEIKLENVEANFLSASVNNGEIKINLANNSIHVIPSVNNGKIYINGEKMNETSISSIVNAHVNNGEIKIYNLFTK</sequence>
<feature type="domain" description="DUF4097" evidence="1">
    <location>
        <begin position="85"/>
        <end position="198"/>
    </location>
</feature>
<accession>A0A2U9IHX3</accession>
<dbReference type="KEGG" id="abri:DFR85_13995"/>
<gene>
    <name evidence="2" type="ORF">DFR85_13995</name>
</gene>
<dbReference type="Pfam" id="PF13349">
    <property type="entry name" value="DUF4097"/>
    <property type="match status" value="1"/>
</dbReference>
<evidence type="ECO:0000313" key="3">
    <source>
        <dbReference type="Proteomes" id="UP000248044"/>
    </source>
</evidence>
<reference evidence="2 3" key="1">
    <citation type="submission" date="2018-05" db="EMBL/GenBank/DDBJ databases">
        <title>Complete Genome Sequences of Extremely Thermoacidophilic, Metal-Mobilizing Type-Strain Members of the Archaeal Family Sulfolobaceae: Acidianus brierleyi DSM-1651T, Acidianus sulfidivorans DSM-18786T, Metallosphaera hakonensis DSM-7519T, and Metallosphaera prunae DSM-10039T.</title>
        <authorList>
            <person name="Counts J.A."/>
            <person name="Kelly R.M."/>
        </authorList>
    </citation>
    <scope>NUCLEOTIDE SEQUENCE [LARGE SCALE GENOMIC DNA]</scope>
    <source>
        <strain evidence="2 3">DSM 1651</strain>
    </source>
</reference>
<evidence type="ECO:0000259" key="1">
    <source>
        <dbReference type="Pfam" id="PF13349"/>
    </source>
</evidence>
<protein>
    <recommendedName>
        <fullName evidence="1">DUF4097 domain-containing protein</fullName>
    </recommendedName>
</protein>
<dbReference type="GeneID" id="36833289"/>
<dbReference type="AlphaFoldDB" id="A0A2U9IHX3"/>
<proteinExistence type="predicted"/>
<name>A0A2U9IHX3_9CREN</name>
<evidence type="ECO:0000313" key="2">
    <source>
        <dbReference type="EMBL" id="AWR95534.1"/>
    </source>
</evidence>
<dbReference type="EMBL" id="CP029289">
    <property type="protein sequence ID" value="AWR95534.1"/>
    <property type="molecule type" value="Genomic_DNA"/>
</dbReference>
<dbReference type="InterPro" id="IPR025164">
    <property type="entry name" value="Toastrack_DUF4097"/>
</dbReference>